<dbReference type="eggNOG" id="COG0165">
    <property type="taxonomic scope" value="Bacteria"/>
</dbReference>
<dbReference type="AlphaFoldDB" id="A0A081MZK9"/>
<accession>A0A081MZK9</accession>
<dbReference type="NCBIfam" id="TIGR00838">
    <property type="entry name" value="argH"/>
    <property type="match status" value="1"/>
</dbReference>
<evidence type="ECO:0000259" key="10">
    <source>
        <dbReference type="Pfam" id="PF14698"/>
    </source>
</evidence>
<comment type="catalytic activity">
    <reaction evidence="1 8">
        <text>2-(N(omega)-L-arginino)succinate = fumarate + L-arginine</text>
        <dbReference type="Rhea" id="RHEA:24020"/>
        <dbReference type="ChEBI" id="CHEBI:29806"/>
        <dbReference type="ChEBI" id="CHEBI:32682"/>
        <dbReference type="ChEBI" id="CHEBI:57472"/>
        <dbReference type="EC" id="4.3.2.1"/>
    </reaction>
</comment>
<reference evidence="11 12" key="1">
    <citation type="submission" date="2014-06" db="EMBL/GenBank/DDBJ databases">
        <title>Whole Genome Sequences of Three Symbiotic Endozoicomonas Bacteria.</title>
        <authorList>
            <person name="Neave M.J."/>
            <person name="Apprill A."/>
            <person name="Voolstra C.R."/>
        </authorList>
    </citation>
    <scope>NUCLEOTIDE SEQUENCE [LARGE SCALE GENOMIC DNA]</scope>
    <source>
        <strain evidence="11 12">LMG 24815</strain>
    </source>
</reference>
<dbReference type="FunFam" id="1.10.275.10:FF:000002">
    <property type="entry name" value="Argininosuccinate lyase"/>
    <property type="match status" value="1"/>
</dbReference>
<keyword evidence="6 8" id="KW-0028">Amino-acid biosynthesis</keyword>
<evidence type="ECO:0000256" key="8">
    <source>
        <dbReference type="HAMAP-Rule" id="MF_00006"/>
    </source>
</evidence>
<dbReference type="HAMAP" id="MF_00006">
    <property type="entry name" value="Arg_succ_lyase"/>
    <property type="match status" value="1"/>
</dbReference>
<dbReference type="Pfam" id="PF00206">
    <property type="entry name" value="Lyase_1"/>
    <property type="match status" value="1"/>
</dbReference>
<evidence type="ECO:0000256" key="3">
    <source>
        <dbReference type="ARBA" id="ARBA00005552"/>
    </source>
</evidence>
<dbReference type="PRINTS" id="PR00149">
    <property type="entry name" value="FUMRATELYASE"/>
</dbReference>
<dbReference type="Proteomes" id="UP000028006">
    <property type="component" value="Unassembled WGS sequence"/>
</dbReference>
<evidence type="ECO:0000256" key="6">
    <source>
        <dbReference type="ARBA" id="ARBA00022605"/>
    </source>
</evidence>
<dbReference type="PANTHER" id="PTHR43814">
    <property type="entry name" value="ARGININOSUCCINATE LYASE"/>
    <property type="match status" value="1"/>
</dbReference>
<organism evidence="11 12">
    <name type="scientific">Endozoicomonas montiporae</name>
    <dbReference type="NCBI Taxonomy" id="1027273"/>
    <lineage>
        <taxon>Bacteria</taxon>
        <taxon>Pseudomonadati</taxon>
        <taxon>Pseudomonadota</taxon>
        <taxon>Gammaproteobacteria</taxon>
        <taxon>Oceanospirillales</taxon>
        <taxon>Endozoicomonadaceae</taxon>
        <taxon>Endozoicomonas</taxon>
    </lineage>
</organism>
<dbReference type="Pfam" id="PF14698">
    <property type="entry name" value="ASL_C2"/>
    <property type="match status" value="1"/>
</dbReference>
<protein>
    <recommendedName>
        <fullName evidence="4 8">Argininosuccinate lyase</fullName>
        <shortName evidence="8">ASAL</shortName>
        <ecNumber evidence="4 8">4.3.2.1</ecNumber>
    </recommendedName>
    <alternativeName>
        <fullName evidence="8">Arginosuccinase</fullName>
    </alternativeName>
</protein>
<dbReference type="InterPro" id="IPR022761">
    <property type="entry name" value="Fumarate_lyase_N"/>
</dbReference>
<evidence type="ECO:0000256" key="4">
    <source>
        <dbReference type="ARBA" id="ARBA00012338"/>
    </source>
</evidence>
<sequence>MSDNSNQQWGGRFSEGVDAFVARFTASIDFDRRLYQHDIAGSMAHARMLHKAGILTGDELNAIISGLEGILEDIRQGNIDWSVELEDIHMNIEARLTDRIGDAGKKLHTGRSRNDQVATDIRLWLRDEIDHIDQELNRFQQGLLGLAEREADTIMPGFTHLQTAQPVTFGHHLMAWFEMLVRDRERLQDCRKRVNVSPLGAAALAGTTYPIDREFTAQQLGFDRPTRNSLDSVSDRDFAIEFCSVGALIMTHLSRMSEELVLWTSAQFNFIDLPDRFCTGSSIMPQKKNPDVPELVRGKTGRVNGHLISLLTLMKSQPLAYNKDNQEDKEPLFDTVDTLKDSLRAFADMIPHVEAKKDAMADAARRGFSTATDLADYLVRKGMPFRNAHEVVGKSVAYGIEQGKDLSEMTLEELKVFSDTIEADVFDVLTLEGSVSARNHIGGTAPEQVRSAVHFARKTLKD</sequence>
<gene>
    <name evidence="8" type="primary">argH</name>
    <name evidence="11" type="ORF">GZ77_24220</name>
</gene>
<keyword evidence="5 8" id="KW-0055">Arginine biosynthesis</keyword>
<proteinExistence type="inferred from homology"/>
<dbReference type="GO" id="GO:0004056">
    <property type="term" value="F:argininosuccinate lyase activity"/>
    <property type="evidence" value="ECO:0007669"/>
    <property type="project" value="UniProtKB-UniRule"/>
</dbReference>
<feature type="domain" description="Fumarate lyase N-terminal" evidence="9">
    <location>
        <begin position="11"/>
        <end position="305"/>
    </location>
</feature>
<dbReference type="PANTHER" id="PTHR43814:SF1">
    <property type="entry name" value="ARGININOSUCCINATE LYASE"/>
    <property type="match status" value="1"/>
</dbReference>
<keyword evidence="8" id="KW-0963">Cytoplasm</keyword>
<comment type="caution">
    <text evidence="11">The sequence shown here is derived from an EMBL/GenBank/DDBJ whole genome shotgun (WGS) entry which is preliminary data.</text>
</comment>
<evidence type="ECO:0000256" key="7">
    <source>
        <dbReference type="ARBA" id="ARBA00023239"/>
    </source>
</evidence>
<dbReference type="InterPro" id="IPR029419">
    <property type="entry name" value="Arg_succ_lyase_C"/>
</dbReference>
<comment type="similarity">
    <text evidence="3">In the N-terminal section; belongs to the lyase 1 family. Argininosuccinate lyase subfamily.</text>
</comment>
<dbReference type="Gene3D" id="1.20.200.10">
    <property type="entry name" value="Fumarase/aspartase (Central domain)"/>
    <property type="match status" value="1"/>
</dbReference>
<dbReference type="InterPro" id="IPR000362">
    <property type="entry name" value="Fumarate_lyase_fam"/>
</dbReference>
<evidence type="ECO:0000256" key="5">
    <source>
        <dbReference type="ARBA" id="ARBA00022571"/>
    </source>
</evidence>
<keyword evidence="12" id="KW-1185">Reference proteome</keyword>
<dbReference type="SUPFAM" id="SSF48557">
    <property type="entry name" value="L-aspartase-like"/>
    <property type="match status" value="1"/>
</dbReference>
<dbReference type="GO" id="GO:0042450">
    <property type="term" value="P:L-arginine biosynthetic process via ornithine"/>
    <property type="evidence" value="ECO:0007669"/>
    <property type="project" value="UniProtKB-UniRule"/>
</dbReference>
<dbReference type="GO" id="GO:0005829">
    <property type="term" value="C:cytosol"/>
    <property type="evidence" value="ECO:0007669"/>
    <property type="project" value="TreeGrafter"/>
</dbReference>
<evidence type="ECO:0000313" key="12">
    <source>
        <dbReference type="Proteomes" id="UP000028006"/>
    </source>
</evidence>
<dbReference type="PROSITE" id="PS00163">
    <property type="entry name" value="FUMARATE_LYASES"/>
    <property type="match status" value="1"/>
</dbReference>
<dbReference type="InterPro" id="IPR024083">
    <property type="entry name" value="Fumarase/histidase_N"/>
</dbReference>
<dbReference type="Gene3D" id="1.10.275.10">
    <property type="entry name" value="Fumarase/aspartase (N-terminal domain)"/>
    <property type="match status" value="1"/>
</dbReference>
<keyword evidence="7 8" id="KW-0456">Lyase</keyword>
<dbReference type="RefSeq" id="WP_034879393.1">
    <property type="nucleotide sequence ID" value="NZ_JOKG01000006.1"/>
</dbReference>
<dbReference type="UniPathway" id="UPA00068">
    <property type="reaction ID" value="UER00114"/>
</dbReference>
<comment type="similarity">
    <text evidence="8">Belongs to the lyase 1 family. Argininosuccinate lyase subfamily.</text>
</comment>
<evidence type="ECO:0000256" key="2">
    <source>
        <dbReference type="ARBA" id="ARBA00004941"/>
    </source>
</evidence>
<dbReference type="FunFam" id="1.10.40.30:FF:000001">
    <property type="entry name" value="Argininosuccinate lyase"/>
    <property type="match status" value="1"/>
</dbReference>
<name>A0A081MZK9_9GAMM</name>
<evidence type="ECO:0000256" key="1">
    <source>
        <dbReference type="ARBA" id="ARBA00000985"/>
    </source>
</evidence>
<evidence type="ECO:0000259" key="9">
    <source>
        <dbReference type="Pfam" id="PF00206"/>
    </source>
</evidence>
<comment type="subcellular location">
    <subcellularLocation>
        <location evidence="8">Cytoplasm</location>
    </subcellularLocation>
</comment>
<dbReference type="InterPro" id="IPR008948">
    <property type="entry name" value="L-Aspartase-like"/>
</dbReference>
<dbReference type="EMBL" id="JOKG01000006">
    <property type="protein sequence ID" value="KEQ11632.1"/>
    <property type="molecule type" value="Genomic_DNA"/>
</dbReference>
<dbReference type="FunFam" id="1.20.200.10:FF:000015">
    <property type="entry name" value="argininosuccinate lyase isoform X2"/>
    <property type="match status" value="1"/>
</dbReference>
<dbReference type="CDD" id="cd01359">
    <property type="entry name" value="Argininosuccinate_lyase"/>
    <property type="match status" value="1"/>
</dbReference>
<comment type="pathway">
    <text evidence="2 8">Amino-acid biosynthesis; L-arginine biosynthesis; L-arginine from L-ornithine and carbamoyl phosphate: step 3/3.</text>
</comment>
<feature type="domain" description="Argininosuccinate lyase C-terminal" evidence="10">
    <location>
        <begin position="368"/>
        <end position="435"/>
    </location>
</feature>
<evidence type="ECO:0000313" key="11">
    <source>
        <dbReference type="EMBL" id="KEQ11632.1"/>
    </source>
</evidence>
<dbReference type="InterPro" id="IPR020557">
    <property type="entry name" value="Fumarate_lyase_CS"/>
</dbReference>
<dbReference type="EC" id="4.3.2.1" evidence="4 8"/>
<dbReference type="InterPro" id="IPR009049">
    <property type="entry name" value="Argininosuccinate_lyase"/>
</dbReference>
<dbReference type="Gene3D" id="1.10.40.30">
    <property type="entry name" value="Fumarase/aspartase (C-terminal domain)"/>
    <property type="match status" value="1"/>
</dbReference>
<dbReference type="PRINTS" id="PR00145">
    <property type="entry name" value="ARGSUCLYASE"/>
</dbReference>